<dbReference type="SUPFAM" id="SSF51430">
    <property type="entry name" value="NAD(P)-linked oxidoreductase"/>
    <property type="match status" value="1"/>
</dbReference>
<dbReference type="PANTHER" id="PTHR43364:SF4">
    <property type="entry name" value="NAD(P)-LINKED OXIDOREDUCTASE SUPERFAMILY PROTEIN"/>
    <property type="match status" value="1"/>
</dbReference>
<comment type="caution">
    <text evidence="3">The sequence shown here is derived from an EMBL/GenBank/DDBJ whole genome shotgun (WGS) entry which is preliminary data.</text>
</comment>
<dbReference type="InterPro" id="IPR050523">
    <property type="entry name" value="AKR_Detox_Biosynth"/>
</dbReference>
<dbReference type="Pfam" id="PF00248">
    <property type="entry name" value="Aldo_ket_red"/>
    <property type="match status" value="1"/>
</dbReference>
<evidence type="ECO:0000313" key="3">
    <source>
        <dbReference type="EMBL" id="TRV60361.1"/>
    </source>
</evidence>
<dbReference type="CDD" id="cd19080">
    <property type="entry name" value="AKR_AKR9A_9B"/>
    <property type="match status" value="1"/>
</dbReference>
<dbReference type="AlphaFoldDB" id="A0A552PTW5"/>
<sequence length="354" mass="40064">MMRYKLLGKTGLQVSELCLGTITFGEDWDFGASLQEAKQIFTLFCDKGGNFIDTANMYTDGTSEKFVGEFIDAERDYFILSTKYSLNTRPNDPNGGGNHRKNMNRSLENSLKRLKTDYIDVYWLHIWDFLTPVEEIMRGLEDLVRSGKVLYIGVSDTPAWVISQANMLAELRGWAAFIGLQIEYNLIERTAERDLLPMARSLGLGVTAWAPLAGGVLTGKYVKKGTDLEIVDSKRGDWLNSERLHEKSFLIVDALAKVATELDCSIAQVALNWIRQQPGGIIPIIAGRTREQIRENLDCLEFRIEPEQMSYLNEVSKIDLGFPHEFLASEPLQNALFGDQRALLDTRPRQIQEN</sequence>
<dbReference type="GO" id="GO:0005829">
    <property type="term" value="C:cytosol"/>
    <property type="evidence" value="ECO:0007669"/>
    <property type="project" value="UniProtKB-ARBA"/>
</dbReference>
<evidence type="ECO:0000313" key="4">
    <source>
        <dbReference type="Proteomes" id="UP000317165"/>
    </source>
</evidence>
<evidence type="ECO:0000256" key="1">
    <source>
        <dbReference type="ARBA" id="ARBA00023002"/>
    </source>
</evidence>
<accession>A0A552PTW5</accession>
<protein>
    <submittedName>
        <fullName evidence="3">Aldo/keto reductase</fullName>
    </submittedName>
</protein>
<dbReference type="FunFam" id="3.20.20.100:FF:000004">
    <property type="entry name" value="Oxidoreductase, aldo/keto reductase"/>
    <property type="match status" value="1"/>
</dbReference>
<name>A0A552PTW5_9CHRO</name>
<gene>
    <name evidence="3" type="ORF">EWV53_14775</name>
</gene>
<dbReference type="Gene3D" id="3.20.20.100">
    <property type="entry name" value="NADP-dependent oxidoreductase domain"/>
    <property type="match status" value="1"/>
</dbReference>
<organism evidence="3 4">
    <name type="scientific">Microcystis panniformis Mp_MB_F_20051200_S9</name>
    <dbReference type="NCBI Taxonomy" id="2486223"/>
    <lineage>
        <taxon>Bacteria</taxon>
        <taxon>Bacillati</taxon>
        <taxon>Cyanobacteriota</taxon>
        <taxon>Cyanophyceae</taxon>
        <taxon>Oscillatoriophycideae</taxon>
        <taxon>Chroococcales</taxon>
        <taxon>Microcystaceae</taxon>
        <taxon>Microcystis</taxon>
    </lineage>
</organism>
<dbReference type="InterPro" id="IPR023210">
    <property type="entry name" value="NADP_OxRdtase_dom"/>
</dbReference>
<reference evidence="3 4" key="1">
    <citation type="submission" date="2019-01" db="EMBL/GenBank/DDBJ databases">
        <title>Coherence of Microcystis species and biogeography revealed through population genomics.</title>
        <authorList>
            <person name="Perez-Carrascal O.M."/>
            <person name="Terrat Y."/>
            <person name="Giani A."/>
            <person name="Fortin N."/>
            <person name="Tromas N."/>
            <person name="Shapiro B.J."/>
        </authorList>
    </citation>
    <scope>NUCLEOTIDE SEQUENCE [LARGE SCALE GENOMIC DNA]</scope>
    <source>
        <strain evidence="3">Mp_MB_F_20051200_S9</strain>
    </source>
</reference>
<dbReference type="GO" id="GO:0016491">
    <property type="term" value="F:oxidoreductase activity"/>
    <property type="evidence" value="ECO:0007669"/>
    <property type="project" value="UniProtKB-KW"/>
</dbReference>
<proteinExistence type="predicted"/>
<dbReference type="EMBL" id="SFAC01000174">
    <property type="protein sequence ID" value="TRV60361.1"/>
    <property type="molecule type" value="Genomic_DNA"/>
</dbReference>
<keyword evidence="1" id="KW-0560">Oxidoreductase</keyword>
<dbReference type="Proteomes" id="UP000317165">
    <property type="component" value="Unassembled WGS sequence"/>
</dbReference>
<feature type="domain" description="NADP-dependent oxidoreductase" evidence="2">
    <location>
        <begin position="16"/>
        <end position="316"/>
    </location>
</feature>
<dbReference type="PANTHER" id="PTHR43364">
    <property type="entry name" value="NADH-SPECIFIC METHYLGLYOXAL REDUCTASE-RELATED"/>
    <property type="match status" value="1"/>
</dbReference>
<dbReference type="InterPro" id="IPR036812">
    <property type="entry name" value="NAD(P)_OxRdtase_dom_sf"/>
</dbReference>
<evidence type="ECO:0000259" key="2">
    <source>
        <dbReference type="Pfam" id="PF00248"/>
    </source>
</evidence>